<keyword evidence="7" id="KW-0378">Hydrolase</keyword>
<dbReference type="Proteomes" id="UP000028504">
    <property type="component" value="Chromosome"/>
</dbReference>
<evidence type="ECO:0000256" key="2">
    <source>
        <dbReference type="ARBA" id="ARBA00022692"/>
    </source>
</evidence>
<accession>A0ABM5QML7</accession>
<evidence type="ECO:0000313" key="8">
    <source>
        <dbReference type="Proteomes" id="UP000028504"/>
    </source>
</evidence>
<keyword evidence="4 6" id="KW-0472">Membrane</keyword>
<sequence length="295" mass="31131">MTFRGDLTRSTDRVSTSSGGGRRGGIAVGGGLGGLVLVGLFLLLGGDPTDLSLGGDPGQAGPGQAQESYTLDHCQTGADANTHDDCRVLYTAHSVDAVWEKILPQQAGIDYQLPGVEIFRDTVQTRCGFASAQTGPFYCPADSSLYLDVSFFEQLGRLGGTNAPLAQEYIVAHEFGHHIQHLEGTLGLSDYNDPGAQSNAVKIELQADCYGGIWAHYADAENGGDLEPISPEQLASAVDTAGAVGDDNIQRRSGGEVNPESFTHGTSQQRQEAFLAGYRSGEMAQCDTLGRGAYR</sequence>
<feature type="region of interest" description="Disordered" evidence="5">
    <location>
        <begin position="247"/>
        <end position="268"/>
    </location>
</feature>
<keyword evidence="8" id="KW-1185">Reference proteome</keyword>
<evidence type="ECO:0000313" key="7">
    <source>
        <dbReference type="EMBL" id="AIG64060.1"/>
    </source>
</evidence>
<keyword evidence="3 6" id="KW-1133">Transmembrane helix</keyword>
<reference evidence="7 8" key="1">
    <citation type="submission" date="2014-07" db="EMBL/GenBank/DDBJ databases">
        <title>Complete genome sequence of Corynebacterium atypicum DSM 44849: identifiction of the mycolic acid biosynthesis genes.</title>
        <authorList>
            <person name="Tippelt A."/>
            <person name="Mollmann S."/>
            <person name="Albersmeier A."/>
            <person name="Jaenicke S."/>
            <person name="Ruckert C."/>
            <person name="Tauch A."/>
        </authorList>
    </citation>
    <scope>NUCLEOTIDE SEQUENCE [LARGE SCALE GENOMIC DNA]</scope>
    <source>
        <strain evidence="7 8">R2070</strain>
    </source>
</reference>
<keyword evidence="7" id="KW-0482">Metalloprotease</keyword>
<evidence type="ECO:0000256" key="4">
    <source>
        <dbReference type="ARBA" id="ARBA00023136"/>
    </source>
</evidence>
<feature type="transmembrane region" description="Helical" evidence="6">
    <location>
        <begin position="24"/>
        <end position="44"/>
    </location>
</feature>
<dbReference type="EMBL" id="CP008944">
    <property type="protein sequence ID" value="AIG64060.1"/>
    <property type="molecule type" value="Genomic_DNA"/>
</dbReference>
<dbReference type="InterPro" id="IPR007343">
    <property type="entry name" value="Uncharacterised_pept_Zn_put"/>
</dbReference>
<keyword evidence="2 6" id="KW-0812">Transmembrane</keyword>
<evidence type="ECO:0000256" key="5">
    <source>
        <dbReference type="SAM" id="MobiDB-lite"/>
    </source>
</evidence>
<dbReference type="PANTHER" id="PTHR30168">
    <property type="entry name" value="PUTATIVE MEMBRANE PROTEIN YPFJ"/>
    <property type="match status" value="1"/>
</dbReference>
<feature type="compositionally biased region" description="Basic and acidic residues" evidence="5">
    <location>
        <begin position="1"/>
        <end position="12"/>
    </location>
</feature>
<comment type="subcellular location">
    <subcellularLocation>
        <location evidence="1">Membrane</location>
        <topology evidence="1">Single-pass membrane protein</topology>
    </subcellularLocation>
</comment>
<dbReference type="SUPFAM" id="SSF55486">
    <property type="entry name" value="Metalloproteases ('zincins'), catalytic domain"/>
    <property type="match status" value="1"/>
</dbReference>
<keyword evidence="7" id="KW-0645">Protease</keyword>
<organism evidence="7 8">
    <name type="scientific">Corynebacterium atypicum</name>
    <dbReference type="NCBI Taxonomy" id="191610"/>
    <lineage>
        <taxon>Bacteria</taxon>
        <taxon>Bacillati</taxon>
        <taxon>Actinomycetota</taxon>
        <taxon>Actinomycetes</taxon>
        <taxon>Mycobacteriales</taxon>
        <taxon>Corynebacteriaceae</taxon>
        <taxon>Corynebacterium</taxon>
    </lineage>
</organism>
<evidence type="ECO:0000256" key="3">
    <source>
        <dbReference type="ARBA" id="ARBA00022989"/>
    </source>
</evidence>
<evidence type="ECO:0000256" key="6">
    <source>
        <dbReference type="SAM" id="Phobius"/>
    </source>
</evidence>
<dbReference type="Pfam" id="PF04228">
    <property type="entry name" value="Zn_peptidase"/>
    <property type="match status" value="1"/>
</dbReference>
<dbReference type="PANTHER" id="PTHR30168:SF0">
    <property type="entry name" value="INNER MEMBRANE PROTEIN"/>
    <property type="match status" value="1"/>
</dbReference>
<proteinExistence type="predicted"/>
<dbReference type="RefSeq" id="WP_084168231.1">
    <property type="nucleotide sequence ID" value="NZ_CP008944.1"/>
</dbReference>
<feature type="region of interest" description="Disordered" evidence="5">
    <location>
        <begin position="1"/>
        <end position="22"/>
    </location>
</feature>
<gene>
    <name evidence="7" type="ORF">CATYP_04765</name>
</gene>
<dbReference type="GO" id="GO:0008237">
    <property type="term" value="F:metallopeptidase activity"/>
    <property type="evidence" value="ECO:0007669"/>
    <property type="project" value="UniProtKB-KW"/>
</dbReference>
<name>A0ABM5QML7_9CORY</name>
<evidence type="ECO:0000256" key="1">
    <source>
        <dbReference type="ARBA" id="ARBA00004167"/>
    </source>
</evidence>
<protein>
    <submittedName>
        <fullName evidence="7">Metalloprotease</fullName>
    </submittedName>
</protein>